<keyword evidence="4 5" id="KW-1267">Proteomics identification</keyword>
<dbReference type="EMBL" id="AC079376">
    <property type="status" value="NOT_ANNOTATED_CDS"/>
    <property type="molecule type" value="Genomic_DNA"/>
</dbReference>
<dbReference type="Proteomes" id="UP000005640">
    <property type="component" value="Chromosome X"/>
</dbReference>
<name>A0A3B3ISQ8_HUMAN</name>
<reference evidence="2 3" key="3">
    <citation type="journal article" date="2005" name="Nature">
        <title>The DNA sequence of the human X chromosome.</title>
        <authorList>
            <person name="Ross M.T."/>
            <person name="Grafham D.V."/>
            <person name="Coffey A.J."/>
            <person name="Scherer S."/>
            <person name="McLay K."/>
            <person name="Muzny D."/>
            <person name="Platzer M."/>
            <person name="Howell G.R."/>
            <person name="Burrows C."/>
            <person name="Bird C.P."/>
            <person name="Frankish A."/>
            <person name="Lovell F.L."/>
            <person name="Howe K.L."/>
            <person name="Ashurst J.L."/>
            <person name="Fulton R.S."/>
            <person name="Sudbrak R."/>
            <person name="Wen G."/>
            <person name="Jones M.C."/>
            <person name="Hurles M.E."/>
            <person name="Andrews T.D."/>
            <person name="Scott C.E."/>
            <person name="Searle S."/>
            <person name="Ramser J."/>
            <person name="Whittaker A."/>
            <person name="Deadman R."/>
            <person name="Carter N.P."/>
            <person name="Hunt S.E."/>
            <person name="Chen R."/>
            <person name="Cree A."/>
            <person name="Gunaratne P."/>
            <person name="Havlak P."/>
            <person name="Hodgson A."/>
            <person name="Metzker M.L."/>
            <person name="Richards S."/>
            <person name="Scott G."/>
            <person name="Steffen D."/>
            <person name="Sodergren E."/>
            <person name="Wheeler D.A."/>
            <person name="Worley K.C."/>
            <person name="Ainscough R."/>
            <person name="Ambrose K.D."/>
            <person name="Ansari-Lari M.A."/>
            <person name="Aradhya S."/>
            <person name="Ashwell R.I."/>
            <person name="Babbage A.K."/>
            <person name="Bagguley C.L."/>
            <person name="Ballabio A."/>
            <person name="Banerjee R."/>
            <person name="Barker G.E."/>
            <person name="Barlow K.F."/>
            <person name="Barrett I.P."/>
            <person name="Bates K.N."/>
            <person name="Beare D.M."/>
            <person name="Beasley H."/>
            <person name="Beasley O."/>
            <person name="Beck A."/>
            <person name="Bethel G."/>
            <person name="Blechschmidt K."/>
            <person name="Brady N."/>
            <person name="Bray-Allen S."/>
            <person name="Bridgeman A.M."/>
            <person name="Brown A.J."/>
            <person name="Brown M.J."/>
            <person name="Bonnin D."/>
            <person name="Bruford E.A."/>
            <person name="Buhay C."/>
            <person name="Burch P."/>
            <person name="Burford D."/>
            <person name="Burgess J."/>
            <person name="Burrill W."/>
            <person name="Burton J."/>
            <person name="Bye J.M."/>
            <person name="Carder C."/>
            <person name="Carrel L."/>
            <person name="Chako J."/>
            <person name="Chapman J.C."/>
            <person name="Chavez D."/>
            <person name="Chen E."/>
            <person name="Chen G."/>
            <person name="Chen Y."/>
            <person name="Chen Z."/>
            <person name="Chinault C."/>
            <person name="Ciccodicola A."/>
            <person name="Clark S.Y."/>
            <person name="Clarke G."/>
            <person name="Clee C.M."/>
            <person name="Clegg S."/>
            <person name="Clerc-Blankenburg K."/>
            <person name="Clifford K."/>
            <person name="Cobley V."/>
            <person name="Cole C.G."/>
            <person name="Conquer J.S."/>
            <person name="Corby N."/>
            <person name="Connor R.E."/>
            <person name="David R."/>
            <person name="Davies J."/>
            <person name="Davis C."/>
            <person name="Davis J."/>
            <person name="Delgado O."/>
            <person name="Deshazo D."/>
            <person name="Dhami P."/>
            <person name="Ding Y."/>
            <person name="Dinh H."/>
            <person name="Dodsworth S."/>
            <person name="Draper H."/>
            <person name="Dugan-Rocha S."/>
            <person name="Dunham A."/>
            <person name="Dunn M."/>
            <person name="Durbin K.J."/>
            <person name="Dutta I."/>
            <person name="Eades T."/>
            <person name="Ellwood M."/>
            <person name="Emery-Cohen A."/>
            <person name="Errington H."/>
            <person name="Evans K.L."/>
            <person name="Faulkner L."/>
            <person name="Francis F."/>
            <person name="Frankland J."/>
            <person name="Fraser A.E."/>
            <person name="Galgoczy P."/>
            <person name="Gilbert J."/>
            <person name="Gill R."/>
            <person name="Glockner G."/>
            <person name="Gregory S.G."/>
            <person name="Gribble S."/>
            <person name="Griffiths C."/>
            <person name="Grocock R."/>
            <person name="Gu Y."/>
            <person name="Gwilliam R."/>
            <person name="Hamilton C."/>
            <person name="Hart E.A."/>
            <person name="Hawes A."/>
            <person name="Heath P.D."/>
            <person name="Heitmann K."/>
            <person name="Hennig S."/>
            <person name="Hernandez J."/>
            <person name="Hinzmann B."/>
            <person name="Ho S."/>
            <person name="Hoffs M."/>
            <person name="Howden P.J."/>
            <person name="Huckle E.J."/>
            <person name="Hume J."/>
            <person name="Hunt P.J."/>
            <person name="Hunt A.R."/>
            <person name="Isherwood J."/>
            <person name="Jacob L."/>
            <person name="Johnson D."/>
            <person name="Jones S."/>
            <person name="de Jong P.J."/>
            <person name="Joseph S.S."/>
            <person name="Keenan S."/>
            <person name="Kelly S."/>
            <person name="Kershaw J.K."/>
            <person name="Khan Z."/>
            <person name="Kioschis P."/>
            <person name="Klages S."/>
            <person name="Knights A.J."/>
            <person name="Kosiura A."/>
            <person name="Kovar-Smith C."/>
            <person name="Laird G.K."/>
            <person name="Langford C."/>
            <person name="Lawlor S."/>
            <person name="Leversha M."/>
            <person name="Lewis L."/>
            <person name="Liu W."/>
            <person name="Lloyd C."/>
            <person name="Lloyd D.M."/>
            <person name="Loulseged H."/>
            <person name="Loveland J.E."/>
            <person name="Lovell J.D."/>
            <person name="Lozado R."/>
            <person name="Lu J."/>
            <person name="Lyne R."/>
            <person name="Ma J."/>
            <person name="Maheshwari M."/>
            <person name="Matthews L.H."/>
            <person name="McDowall J."/>
            <person name="McLaren S."/>
            <person name="McMurray A."/>
            <person name="Meidl P."/>
            <person name="Meitinger T."/>
            <person name="Milne S."/>
            <person name="Miner G."/>
            <person name="Mistry S.L."/>
            <person name="Morgan M."/>
            <person name="Morris S."/>
            <person name="Muller I."/>
            <person name="Mullikin J.C."/>
            <person name="Nguyen N."/>
            <person name="Nordsiek G."/>
            <person name="Nyakatura G."/>
            <person name="O'Dell C.N."/>
            <person name="Okwuonu G."/>
            <person name="Palmer S."/>
            <person name="Pandian R."/>
            <person name="Parker D."/>
            <person name="Parrish J."/>
            <person name="Pasternak S."/>
            <person name="Patel D."/>
            <person name="Pearce A.V."/>
            <person name="Pearson D.M."/>
            <person name="Pelan S.E."/>
            <person name="Perez L."/>
            <person name="Porter K.M."/>
            <person name="Ramsey Y."/>
            <person name="Reichwald K."/>
            <person name="Rhodes S."/>
            <person name="Ridler K.A."/>
            <person name="Schlessinger D."/>
            <person name="Schueler M.G."/>
            <person name="Sehra H.K."/>
            <person name="Shaw-Smith C."/>
            <person name="Shen H."/>
            <person name="Sheridan E.M."/>
            <person name="Shownkeen R."/>
            <person name="Skuce C.D."/>
            <person name="Smith M.L."/>
            <person name="Sotheran E.C."/>
            <person name="Steingruber H.E."/>
            <person name="Steward C.A."/>
            <person name="Storey R."/>
            <person name="Swann R.M."/>
            <person name="Swarbreck D."/>
            <person name="Tabor P.E."/>
            <person name="Taudien S."/>
            <person name="Taylor T."/>
            <person name="Teague B."/>
            <person name="Thomas K."/>
            <person name="Thorpe A."/>
            <person name="Timms K."/>
            <person name="Tracey A."/>
            <person name="Trevanion S."/>
            <person name="Tromans A.C."/>
            <person name="d'Urso M."/>
            <person name="Verduzco D."/>
            <person name="Villasana D."/>
            <person name="Waldron L."/>
            <person name="Wall M."/>
            <person name="Wang Q."/>
            <person name="Warren J."/>
            <person name="Warry G.L."/>
            <person name="Wei X."/>
            <person name="West A."/>
            <person name="Whitehead S.L."/>
            <person name="Whiteley M.N."/>
            <person name="Wilkinson J.E."/>
            <person name="Willey D.L."/>
            <person name="Williams G."/>
            <person name="Williams L."/>
            <person name="Williamson A."/>
            <person name="Williamson H."/>
            <person name="Wilming L."/>
            <person name="Woodmansey R.L."/>
            <person name="Wray P.W."/>
            <person name="Yen J."/>
            <person name="Zhang J."/>
            <person name="Zhou J."/>
            <person name="Zoghbi H."/>
            <person name="Zorilla S."/>
            <person name="Buck D."/>
            <person name="Reinhardt R."/>
            <person name="Poustka A."/>
            <person name="Rosenthal A."/>
            <person name="Lehrach H."/>
            <person name="Meindl A."/>
            <person name="Minx P.J."/>
            <person name="Hillier L.W."/>
            <person name="Willard H.F."/>
            <person name="Wilson R.K."/>
            <person name="Waterston R.H."/>
            <person name="Rice C.M."/>
            <person name="Vaudin M."/>
            <person name="Coulson A."/>
            <person name="Nelson D.L."/>
            <person name="Weinstock G."/>
            <person name="Sulston J.E."/>
            <person name="Durbin R."/>
            <person name="Hubbard T."/>
            <person name="Gibbs R.A."/>
            <person name="Beck S."/>
            <person name="Rogers J."/>
            <person name="Bentley D.R."/>
        </authorList>
    </citation>
    <scope>NUCLEOTIDE SEQUENCE [LARGE SCALE GENOMIC DNA]</scope>
</reference>
<reference evidence="2" key="5">
    <citation type="submission" date="2025-09" db="UniProtKB">
        <authorList>
            <consortium name="Ensembl"/>
        </authorList>
    </citation>
    <scope>IDENTIFICATION</scope>
</reference>
<dbReference type="OrthoDB" id="10006090at2759"/>
<gene>
    <name evidence="2" type="primary">CXorf58</name>
</gene>
<dbReference type="Bgee" id="ENSG00000165182">
    <property type="expression patterns" value="Expressed in male germ line stem cell (sensu Vertebrata) in testis and 68 other cell types or tissues"/>
</dbReference>
<sequence length="373" mass="43693">MNRSSNVPRKGILKSGTRSLQKVRRVHFANARNARSLLSMLKDISAQIIQRAWLSHTNKMIFRLLKHAICAAEFYVTHEILKKVAPLEAKLIKDPTMQCKIRFRFRGETFPPFIVFKIFLHTDGHGYKYFSGKNVLMPSSKALLSHCFLWRRTFLTLAIHCRCLRKNILAIGQQTFLKPLSQAVDDACKLMGERKFHRIIMEDERIFPKSKVTDIMDVVTMQDYVQYRSFFDEAPAFSGGRNNSWRKLNLENIPRTMLMYDIVHYSESGVISNRLRNEMKFLLQRPVTQEIHKHQLRIVSEIRGPYLTVQPLYRPYKQQNQVKFLGRRSKQAQMKVEKMRKVYLAKEKNTSEVTEPKTGPSGTKDNYHLHSIF</sequence>
<dbReference type="Ensembl" id="ENST00000648352.1">
    <property type="protein sequence ID" value="ENSP00000497334.1"/>
    <property type="gene ID" value="ENSG00000165182.12"/>
</dbReference>
<feature type="region of interest" description="Disordered" evidence="1">
    <location>
        <begin position="347"/>
        <end position="373"/>
    </location>
</feature>
<dbReference type="PANTHER" id="PTHR33504:SF1">
    <property type="entry name" value="FAMILY WITH SEQUENCE SIMILARITY 90, MEMBER A1B"/>
    <property type="match status" value="1"/>
</dbReference>
<dbReference type="HGNC" id="HGNC:26356">
    <property type="gene designation" value="CXorf58"/>
</dbReference>
<evidence type="ECO:0000256" key="1">
    <source>
        <dbReference type="SAM" id="MobiDB-lite"/>
    </source>
</evidence>
<evidence type="ECO:0007829" key="4">
    <source>
        <dbReference type="PeptideAtlas" id="A0A3B3ISQ8"/>
    </source>
</evidence>
<dbReference type="Antibodypedia" id="24554">
    <property type="antibodies" value="43 antibodies from 11 providers"/>
</dbReference>
<dbReference type="OMA" id="NYWRRLN"/>
<protein>
    <submittedName>
        <fullName evidence="2">Chromosome X open reading frame 58</fullName>
    </submittedName>
</protein>
<dbReference type="GeneTree" id="ENSGT00510000048637"/>
<dbReference type="MassIVE" id="A0A3B3ISQ8"/>
<dbReference type="ExpressionAtlas" id="A0A3B3ISQ8">
    <property type="expression patterns" value="baseline and differential"/>
</dbReference>
<evidence type="ECO:0000313" key="2">
    <source>
        <dbReference type="Ensembl" id="ENSP00000497334.1"/>
    </source>
</evidence>
<reference evidence="2" key="4">
    <citation type="submission" date="2025-08" db="UniProtKB">
        <authorList>
            <consortium name="Ensembl"/>
        </authorList>
    </citation>
    <scope>IDENTIFICATION</scope>
</reference>
<keyword evidence="3" id="KW-1185">Reference proteome</keyword>
<dbReference type="ChiTaRS" id="CXorf58">
    <property type="organism name" value="human"/>
</dbReference>
<proteinExistence type="evidence at protein level"/>
<evidence type="ECO:0007829" key="5">
    <source>
        <dbReference type="ProteomicsDB" id="A0A3B3ISQ8"/>
    </source>
</evidence>
<organism evidence="2 3">
    <name type="scientific">Homo sapiens</name>
    <name type="common">Human</name>
    <dbReference type="NCBI Taxonomy" id="9606"/>
    <lineage>
        <taxon>Eukaryota</taxon>
        <taxon>Metazoa</taxon>
        <taxon>Chordata</taxon>
        <taxon>Craniata</taxon>
        <taxon>Vertebrata</taxon>
        <taxon>Euteleostomi</taxon>
        <taxon>Mammalia</taxon>
        <taxon>Eutheria</taxon>
        <taxon>Euarchontoglires</taxon>
        <taxon>Primates</taxon>
        <taxon>Haplorrhini</taxon>
        <taxon>Catarrhini</taxon>
        <taxon>Hominidae</taxon>
        <taxon>Homo</taxon>
    </lineage>
</organism>
<reference evidence="2 3" key="1">
    <citation type="journal article" date="2001" name="Nature">
        <title>Initial sequencing and analysis of the human genome.</title>
        <authorList>
            <consortium name="International Human Genome Sequencing Consortium"/>
            <person name="Lander E.S."/>
            <person name="Linton L.M."/>
            <person name="Birren B."/>
            <person name="Nusbaum C."/>
            <person name="Zody M.C."/>
            <person name="Baldwin J."/>
            <person name="Devon K."/>
            <person name="Dewar K."/>
            <person name="Doyle M."/>
            <person name="FitzHugh W."/>
            <person name="Funke R."/>
            <person name="Gage D."/>
            <person name="Harris K."/>
            <person name="Heaford A."/>
            <person name="Howland J."/>
            <person name="Kann L."/>
            <person name="Lehoczky J."/>
            <person name="LeVine R."/>
            <person name="McEwan P."/>
            <person name="McKernan K."/>
            <person name="Meldrim J."/>
            <person name="Mesirov J.P."/>
            <person name="Miranda C."/>
            <person name="Morris W."/>
            <person name="Naylor J."/>
            <person name="Raymond C."/>
            <person name="Rosetti M."/>
            <person name="Santos R."/>
            <person name="Sheridan A."/>
            <person name="Sougnez C."/>
            <person name="Stange-Thomann N."/>
            <person name="Stojanovic N."/>
            <person name="Subramanian A."/>
            <person name="Wyman D."/>
            <person name="Rogers J."/>
            <person name="Sulston J."/>
            <person name="Ainscough R."/>
            <person name="Beck S."/>
            <person name="Bentley D."/>
            <person name="Burton J."/>
            <person name="Clee C."/>
            <person name="Carter N."/>
            <person name="Coulson A."/>
            <person name="Deadman R."/>
            <person name="Deloukas P."/>
            <person name="Dunham A."/>
            <person name="Dunham I."/>
            <person name="Durbin R."/>
            <person name="French L."/>
            <person name="Grafham D."/>
            <person name="Gregory S."/>
            <person name="Hubbard T."/>
            <person name="Humphray S."/>
            <person name="Hunt A."/>
            <person name="Jones M."/>
            <person name="Lloyd C."/>
            <person name="McMurray A."/>
            <person name="Matthews L."/>
            <person name="Mercer S."/>
            <person name="Milne S."/>
            <person name="Mullikin J.C."/>
            <person name="Mungall A."/>
            <person name="Plumb R."/>
            <person name="Ross M."/>
            <person name="Shownkeen R."/>
            <person name="Sims S."/>
            <person name="Waterston R.H."/>
            <person name="Wilson R.K."/>
            <person name="Hillier L.W."/>
            <person name="McPherson J.D."/>
            <person name="Marra M.A."/>
            <person name="Mardis E.R."/>
            <person name="Fulton L.A."/>
            <person name="Chinwalla A.T."/>
            <person name="Pepin K.H."/>
            <person name="Gish W.R."/>
            <person name="Chissoe S.L."/>
            <person name="Wendl M.C."/>
            <person name="Delehaunty K.D."/>
            <person name="Miner T.L."/>
            <person name="Delehaunty A."/>
            <person name="Kramer J.B."/>
            <person name="Cook L.L."/>
            <person name="Fulton R.S."/>
            <person name="Johnson D.L."/>
            <person name="Minx P.J."/>
            <person name="Clifton S.W."/>
            <person name="Hawkins T."/>
            <person name="Branscomb E."/>
            <person name="Predki P."/>
            <person name="Richardson P."/>
            <person name="Wenning S."/>
            <person name="Slezak T."/>
            <person name="Doggett N."/>
            <person name="Cheng J.F."/>
            <person name="Olsen A."/>
            <person name="Lucas S."/>
            <person name="Elkin C."/>
            <person name="Uberbacher E."/>
            <person name="Frazier M."/>
            <person name="Gibbs R.A."/>
            <person name="Muzny D.M."/>
            <person name="Scherer S.E."/>
            <person name="Bouck J.B."/>
            <person name="Sodergren E.J."/>
            <person name="Worley K.C."/>
            <person name="Rives C.M."/>
            <person name="Gorrell J.H."/>
            <person name="Metzker M.L."/>
            <person name="Naylor S.L."/>
            <person name="Kucherlapati R.S."/>
            <person name="Nelson D.L."/>
            <person name="Weinstock G.M."/>
            <person name="Sakaki Y."/>
            <person name="Fujiyama A."/>
            <person name="Hattori M."/>
            <person name="Yada T."/>
            <person name="Toyoda A."/>
            <person name="Itoh T."/>
            <person name="Kawagoe C."/>
            <person name="Watanabe H."/>
            <person name="Totoki Y."/>
            <person name="Taylor T."/>
            <person name="Weissenbach J."/>
            <person name="Heilig R."/>
            <person name="Saurin W."/>
            <person name="Artiguenave F."/>
            <person name="Brottier P."/>
            <person name="Bruls T."/>
            <person name="Pelletier E."/>
            <person name="Robert C."/>
            <person name="Wincker P."/>
            <person name="Smith D.R."/>
            <person name="Doucette-Stamm L."/>
            <person name="Rubenfield M."/>
            <person name="Weinstock K."/>
            <person name="Lee H.M."/>
            <person name="Dubois J."/>
            <person name="Rosenthal A."/>
            <person name="Platzer M."/>
            <person name="Nyakatura G."/>
            <person name="Taudien S."/>
            <person name="Rump A."/>
            <person name="Yang H."/>
            <person name="Yu J."/>
            <person name="Wang J."/>
            <person name="Huang G."/>
            <person name="Gu J."/>
            <person name="Hood L."/>
            <person name="Rowen L."/>
            <person name="Madan A."/>
            <person name="Qin S."/>
            <person name="Davis R.W."/>
            <person name="Federspiel N.A."/>
            <person name="Abola A.P."/>
            <person name="Proctor M.J."/>
            <person name="Myers R.M."/>
            <person name="Schmutz J."/>
            <person name="Dickson M."/>
            <person name="Grimwood J."/>
            <person name="Cox D.R."/>
            <person name="Olson M.V."/>
            <person name="Kaul R."/>
            <person name="Raymond C."/>
            <person name="Shimizu N."/>
            <person name="Kawasaki K."/>
            <person name="Minoshima S."/>
            <person name="Evans G.A."/>
            <person name="Athanasiou M."/>
            <person name="Schultz R."/>
            <person name="Roe B.A."/>
            <person name="Chen F."/>
            <person name="Pan H."/>
            <person name="Ramser J."/>
            <person name="Lehrach H."/>
            <person name="Reinhardt R."/>
            <person name="McCombie W.R."/>
            <person name="de la Bastide M."/>
            <person name="Dedhia N."/>
            <person name="Blocker H."/>
            <person name="Hornischer K."/>
            <person name="Nordsiek G."/>
            <person name="Agarwala R."/>
            <person name="Aravind L."/>
            <person name="Bailey J.A."/>
            <person name="Bateman A."/>
            <person name="Batzoglou S."/>
            <person name="Birney E."/>
            <person name="Bork P."/>
            <person name="Brown D.G."/>
            <person name="Burge C.B."/>
            <person name="Cerutti L."/>
            <person name="Chen H.C."/>
            <person name="Church D."/>
            <person name="Clamp M."/>
            <person name="Copley R.R."/>
            <person name="Doerks T."/>
            <person name="Eddy S.R."/>
            <person name="Eichler E.E."/>
            <person name="Furey T.S."/>
            <person name="Galagan J."/>
            <person name="Gilbert J.G."/>
            <person name="Harmon C."/>
            <person name="Hayashizaki Y."/>
            <person name="Haussler D."/>
            <person name="Hermjakob H."/>
            <person name="Hokamp K."/>
            <person name="Jang W."/>
            <person name="Johnson L.S."/>
            <person name="Jones T.A."/>
            <person name="Kasif S."/>
            <person name="Kaspryzk A."/>
            <person name="Kennedy S."/>
            <person name="Kent W.J."/>
            <person name="Kitts P."/>
            <person name="Koonin E.V."/>
            <person name="Korf I."/>
            <person name="Kulp D."/>
            <person name="Lancet D."/>
            <person name="Lowe T.M."/>
            <person name="McLysaght A."/>
            <person name="Mikkelsen T."/>
            <person name="Moran J.V."/>
            <person name="Mulder N."/>
            <person name="Pollara V.J."/>
            <person name="Ponting C.P."/>
            <person name="Schuler G."/>
            <person name="Schultz J."/>
            <person name="Slater G."/>
            <person name="Smit A.F."/>
            <person name="Stupka E."/>
            <person name="Szustakowski J."/>
            <person name="Thierry-Mieg D."/>
            <person name="Thierry-Mieg J."/>
            <person name="Wagner L."/>
            <person name="Wallis J."/>
            <person name="Wheeler R."/>
            <person name="Williams A."/>
            <person name="Wolf Y.I."/>
            <person name="Wolfe K.H."/>
            <person name="Yang S.P."/>
            <person name="Yeh R.F."/>
            <person name="Collins F."/>
            <person name="Guyer M.S."/>
            <person name="Peterson J."/>
            <person name="Felsenfeld A."/>
            <person name="Wetterstrand K.A."/>
            <person name="Patrinos A."/>
            <person name="Morgan M.J."/>
            <person name="de Jong P."/>
            <person name="Catanese J.J."/>
            <person name="Osoegawa K."/>
            <person name="Shizuya H."/>
            <person name="Choi S."/>
            <person name="Chen Y.J."/>
        </authorList>
    </citation>
    <scope>NUCLEOTIDE SEQUENCE [LARGE SCALE GENOMIC DNA]</scope>
</reference>
<reference evidence="2 3" key="2">
    <citation type="journal article" date="2004" name="Nature">
        <title>Finishing the euchromatic sequence of the human genome.</title>
        <authorList>
            <consortium name="International Human Genome Sequencing Consortium"/>
        </authorList>
    </citation>
    <scope>NUCLEOTIDE SEQUENCE [LARGE SCALE GENOMIC DNA]</scope>
</reference>
<evidence type="ECO:0000313" key="3">
    <source>
        <dbReference type="Proteomes" id="UP000005640"/>
    </source>
</evidence>
<dbReference type="OpenTargets" id="ENSG00000165182"/>
<dbReference type="PANTHER" id="PTHR33504">
    <property type="entry name" value="NADH DEHYDROGENASE (UBIQUINONE) 1 BETA SUBCOMPLEX, 4"/>
    <property type="match status" value="1"/>
</dbReference>
<dbReference type="Ensembl" id="ENST00000648352.1">
    <property type="protein sequence ID" value="ENSP00000497334.1"/>
    <property type="gene ID" value="ENSG00000165182.13"/>
</dbReference>
<accession>A0A3B3ISQ8</accession>
<dbReference type="AlphaFoldDB" id="A0A3B3ISQ8"/>
<dbReference type="VEuPathDB" id="HostDB:ENSG00000165182"/>